<comment type="caution">
    <text evidence="6">The sequence shown here is derived from an EMBL/GenBank/DDBJ whole genome shotgun (WGS) entry which is preliminary data.</text>
</comment>
<dbReference type="CDD" id="cd00408">
    <property type="entry name" value="DHDPS-like"/>
    <property type="match status" value="1"/>
</dbReference>
<proteinExistence type="inferred from homology"/>
<evidence type="ECO:0000313" key="6">
    <source>
        <dbReference type="EMBL" id="PSJ47437.1"/>
    </source>
</evidence>
<dbReference type="GO" id="GO:0005829">
    <property type="term" value="C:cytosol"/>
    <property type="evidence" value="ECO:0007669"/>
    <property type="project" value="TreeGrafter"/>
</dbReference>
<dbReference type="PRINTS" id="PR00146">
    <property type="entry name" value="DHPICSNTHASE"/>
</dbReference>
<keyword evidence="7" id="KW-1185">Reference proteome</keyword>
<dbReference type="InterPro" id="IPR002220">
    <property type="entry name" value="DapA-like"/>
</dbReference>
<organism evidence="6 7">
    <name type="scientific">Zobellella endophytica</name>
    <dbReference type="NCBI Taxonomy" id="2116700"/>
    <lineage>
        <taxon>Bacteria</taxon>
        <taxon>Pseudomonadati</taxon>
        <taxon>Pseudomonadota</taxon>
        <taxon>Gammaproteobacteria</taxon>
        <taxon>Aeromonadales</taxon>
        <taxon>Aeromonadaceae</taxon>
        <taxon>Zobellella</taxon>
    </lineage>
</organism>
<dbReference type="PANTHER" id="PTHR12128:SF66">
    <property type="entry name" value="4-HYDROXY-2-OXOGLUTARATE ALDOLASE, MITOCHONDRIAL"/>
    <property type="match status" value="1"/>
</dbReference>
<keyword evidence="2 3" id="KW-0456">Lyase</keyword>
<dbReference type="GO" id="GO:0008840">
    <property type="term" value="F:4-hydroxy-tetrahydrodipicolinate synthase activity"/>
    <property type="evidence" value="ECO:0007669"/>
    <property type="project" value="TreeGrafter"/>
</dbReference>
<dbReference type="Gene3D" id="3.20.20.70">
    <property type="entry name" value="Aldolase class I"/>
    <property type="match status" value="1"/>
</dbReference>
<feature type="active site" description="Proton donor/acceptor" evidence="4">
    <location>
        <position position="134"/>
    </location>
</feature>
<evidence type="ECO:0000256" key="2">
    <source>
        <dbReference type="ARBA" id="ARBA00023239"/>
    </source>
</evidence>
<evidence type="ECO:0000256" key="3">
    <source>
        <dbReference type="PIRNR" id="PIRNR001365"/>
    </source>
</evidence>
<protein>
    <submittedName>
        <fullName evidence="6">Dihydrodipicolinate synthase family protein</fullName>
    </submittedName>
</protein>
<dbReference type="Pfam" id="PF00701">
    <property type="entry name" value="DHDPS"/>
    <property type="match status" value="1"/>
</dbReference>
<dbReference type="OrthoDB" id="9782828at2"/>
<sequence length="301" mass="32528">MRFEGIYTPVITPFAEDSSIDYPAFESLIDSLVDAGVHGIIVGGTTGEYYVETLEERVKLLQLAVARCAGRVPVIFGTGSINPEESLALARAAVEQRADAILVATPPYSLPTEREVAEHVLAVDKAANLPVMLYNYPARMGVSMGEEFFERVSGSANICAIKESSGDINRLHLLANNYPAIQLSCGMDDQALEFFAWGAKSWVCAGSNFLPEEHVALYNACVVEGNFDKGRRIMAAMMPLMSVLEQGGKFIQSVKYGVTLSGQFAGATRKPLLGLEEGEKRELEQVIGTLKATIAGIQKGE</sequence>
<evidence type="ECO:0000256" key="5">
    <source>
        <dbReference type="PIRSR" id="PIRSR001365-2"/>
    </source>
</evidence>
<evidence type="ECO:0000313" key="7">
    <source>
        <dbReference type="Proteomes" id="UP000240243"/>
    </source>
</evidence>
<evidence type="ECO:0000256" key="4">
    <source>
        <dbReference type="PIRSR" id="PIRSR001365-1"/>
    </source>
</evidence>
<dbReference type="SMART" id="SM01130">
    <property type="entry name" value="DHDPS"/>
    <property type="match status" value="1"/>
</dbReference>
<dbReference type="RefSeq" id="WP_106727851.1">
    <property type="nucleotide sequence ID" value="NZ_PXYG01000001.1"/>
</dbReference>
<accession>A0A2P7RB31</accession>
<feature type="binding site" evidence="5">
    <location>
        <position position="46"/>
    </location>
    <ligand>
        <name>pyruvate</name>
        <dbReference type="ChEBI" id="CHEBI:15361"/>
    </ligand>
</feature>
<name>A0A2P7RB31_9GAMM</name>
<dbReference type="SUPFAM" id="SSF51569">
    <property type="entry name" value="Aldolase"/>
    <property type="match status" value="1"/>
</dbReference>
<dbReference type="EMBL" id="PXYG01000001">
    <property type="protein sequence ID" value="PSJ47437.1"/>
    <property type="molecule type" value="Genomic_DNA"/>
</dbReference>
<dbReference type="Proteomes" id="UP000240243">
    <property type="component" value="Unassembled WGS sequence"/>
</dbReference>
<dbReference type="AlphaFoldDB" id="A0A2P7RB31"/>
<gene>
    <name evidence="6" type="ORF">C7H85_00955</name>
</gene>
<evidence type="ECO:0000256" key="1">
    <source>
        <dbReference type="ARBA" id="ARBA00007592"/>
    </source>
</evidence>
<dbReference type="PIRSF" id="PIRSF001365">
    <property type="entry name" value="DHDPS"/>
    <property type="match status" value="1"/>
</dbReference>
<dbReference type="InterPro" id="IPR013785">
    <property type="entry name" value="Aldolase_TIM"/>
</dbReference>
<comment type="similarity">
    <text evidence="1 3">Belongs to the DapA family.</text>
</comment>
<feature type="active site" description="Schiff-base intermediate with substrate" evidence="4">
    <location>
        <position position="162"/>
    </location>
</feature>
<reference evidence="6 7" key="1">
    <citation type="submission" date="2018-03" db="EMBL/GenBank/DDBJ databases">
        <title>The draft genome of Zobellella sp. 59N8.</title>
        <authorList>
            <person name="Liu L."/>
            <person name="Li L."/>
            <person name="Zhang X."/>
            <person name="Liang L."/>
            <person name="Wang T."/>
        </authorList>
    </citation>
    <scope>NUCLEOTIDE SEQUENCE [LARGE SCALE GENOMIC DNA]</scope>
    <source>
        <strain evidence="6 7">59N8</strain>
    </source>
</reference>
<feature type="binding site" evidence="5">
    <location>
        <position position="203"/>
    </location>
    <ligand>
        <name>pyruvate</name>
        <dbReference type="ChEBI" id="CHEBI:15361"/>
    </ligand>
</feature>
<dbReference type="PANTHER" id="PTHR12128">
    <property type="entry name" value="DIHYDRODIPICOLINATE SYNTHASE"/>
    <property type="match status" value="1"/>
</dbReference>